<accession>D6GTR3</accession>
<dbReference type="Proteomes" id="UP000007468">
    <property type="component" value="Chromosome"/>
</dbReference>
<dbReference type="eggNOG" id="ENOG502ZJ8F">
    <property type="taxonomic scope" value="Bacteria"/>
</dbReference>
<reference evidence="2" key="1">
    <citation type="submission" date="2010-12" db="EMBL/GenBank/DDBJ databases">
        <title>The genome sequence of Filifactor alocis strain ATCC 35896.</title>
        <authorList>
            <consortium name="The Broad Institute Genome Sequencing Platform"/>
            <person name="Ward D."/>
            <person name="Earl A."/>
            <person name="Feldgarden M."/>
            <person name="Young S.K."/>
            <person name="Gargeya S."/>
            <person name="Zeng Q."/>
            <person name="Alvarado L."/>
            <person name="Berlin A."/>
            <person name="Bochicchio J."/>
            <person name="Chapman S.B."/>
            <person name="Chen Z."/>
            <person name="Freedman E."/>
            <person name="Gellesch M."/>
            <person name="Goldberg J."/>
            <person name="Griggs A."/>
            <person name="Gujja S."/>
            <person name="Heilman E."/>
            <person name="Heiman D."/>
            <person name="Howarth C."/>
            <person name="Mehta T."/>
            <person name="Neiman D."/>
            <person name="Pearson M."/>
            <person name="Roberts A."/>
            <person name="Saif S."/>
            <person name="Shea T."/>
            <person name="Shenoy N."/>
            <person name="Sisk P."/>
            <person name="Stolte C."/>
            <person name="Sykes S."/>
            <person name="White J."/>
            <person name="Yandava C."/>
            <person name="Izard J."/>
            <person name="Blanton J.M."/>
            <person name="Baranova O.V."/>
            <person name="Tanner A.C."/>
            <person name="Dewhirst F.E."/>
            <person name="Haas B."/>
            <person name="Nusbaum C."/>
            <person name="Birren B."/>
        </authorList>
    </citation>
    <scope>NUCLEOTIDE SEQUENCE [LARGE SCALE GENOMIC DNA]</scope>
    <source>
        <strain evidence="2">ATCC 35896 / D40 B5</strain>
    </source>
</reference>
<dbReference type="EMBL" id="CP002390">
    <property type="protein sequence ID" value="EFE27870.1"/>
    <property type="molecule type" value="Genomic_DNA"/>
</dbReference>
<dbReference type="RefSeq" id="WP_014262438.1">
    <property type="nucleotide sequence ID" value="NC_016630.1"/>
</dbReference>
<organism evidence="1 2">
    <name type="scientific">Filifactor alocis (strain ATCC 35896 / CCUG 47790 / D40 B5)</name>
    <name type="common">Fusobacterium alocis</name>
    <dbReference type="NCBI Taxonomy" id="546269"/>
    <lineage>
        <taxon>Bacteria</taxon>
        <taxon>Bacillati</taxon>
        <taxon>Bacillota</taxon>
        <taxon>Clostridia</taxon>
        <taxon>Peptostreptococcales</taxon>
        <taxon>Filifactoraceae</taxon>
        <taxon>Filifactor</taxon>
    </lineage>
</organism>
<protein>
    <submittedName>
        <fullName evidence="1">Uncharacterized protein</fullName>
    </submittedName>
</protein>
<proteinExistence type="predicted"/>
<sequence length="97" mass="11016">MWKIELDADAKAYINKKKITDLYIEPIKRRVCCTSYGDFVISSKPNHSNTVFTELTEEGVTFHICDSLVVKNDIVSIGHGSFLGVERLFIKNISYSL</sequence>
<evidence type="ECO:0000313" key="1">
    <source>
        <dbReference type="EMBL" id="EFE27870.1"/>
    </source>
</evidence>
<evidence type="ECO:0000313" key="2">
    <source>
        <dbReference type="Proteomes" id="UP000007468"/>
    </source>
</evidence>
<dbReference type="OrthoDB" id="2085372at2"/>
<dbReference type="KEGG" id="faa:HMPREF0389_01502"/>
<keyword evidence="2" id="KW-1185">Reference proteome</keyword>
<name>D6GTR3_FILAD</name>
<dbReference type="AlphaFoldDB" id="D6GTR3"/>
<gene>
    <name evidence="1" type="ordered locus">HMPREF0389_01502</name>
</gene>